<name>A0A6M3LH99_9ZZZZ</name>
<dbReference type="GO" id="GO:0003700">
    <property type="term" value="F:DNA-binding transcription factor activity"/>
    <property type="evidence" value="ECO:0007669"/>
    <property type="project" value="InterPro"/>
</dbReference>
<dbReference type="InterPro" id="IPR013324">
    <property type="entry name" value="RNA_pol_sigma_r3/r4-like"/>
</dbReference>
<organism evidence="2">
    <name type="scientific">viral metagenome</name>
    <dbReference type="NCBI Taxonomy" id="1070528"/>
    <lineage>
        <taxon>unclassified sequences</taxon>
        <taxon>metagenomes</taxon>
        <taxon>organismal metagenomes</taxon>
    </lineage>
</organism>
<dbReference type="AlphaFoldDB" id="A0A6M3LH99"/>
<proteinExistence type="predicted"/>
<evidence type="ECO:0000259" key="1">
    <source>
        <dbReference type="Pfam" id="PF04545"/>
    </source>
</evidence>
<reference evidence="2" key="1">
    <citation type="submission" date="2020-03" db="EMBL/GenBank/DDBJ databases">
        <title>The deep terrestrial virosphere.</title>
        <authorList>
            <person name="Holmfeldt K."/>
            <person name="Nilsson E."/>
            <person name="Simone D."/>
            <person name="Lopez-Fernandez M."/>
            <person name="Wu X."/>
            <person name="de Brujin I."/>
            <person name="Lundin D."/>
            <person name="Andersson A."/>
            <person name="Bertilsson S."/>
            <person name="Dopson M."/>
        </authorList>
    </citation>
    <scope>NUCLEOTIDE SEQUENCE</scope>
    <source>
        <strain evidence="2">MM415B04109</strain>
    </source>
</reference>
<dbReference type="EMBL" id="MT143180">
    <property type="protein sequence ID" value="QJA93823.1"/>
    <property type="molecule type" value="Genomic_DNA"/>
</dbReference>
<dbReference type="InterPro" id="IPR007630">
    <property type="entry name" value="RNA_pol_sigma70_r4"/>
</dbReference>
<dbReference type="InterPro" id="IPR036388">
    <property type="entry name" value="WH-like_DNA-bd_sf"/>
</dbReference>
<dbReference type="SUPFAM" id="SSF88659">
    <property type="entry name" value="Sigma3 and sigma4 domains of RNA polymerase sigma factors"/>
    <property type="match status" value="1"/>
</dbReference>
<dbReference type="Pfam" id="PF04545">
    <property type="entry name" value="Sigma70_r4"/>
    <property type="match status" value="1"/>
</dbReference>
<dbReference type="Gene3D" id="1.10.10.10">
    <property type="entry name" value="Winged helix-like DNA-binding domain superfamily/Winged helix DNA-binding domain"/>
    <property type="match status" value="1"/>
</dbReference>
<accession>A0A6M3LH99</accession>
<sequence length="188" mass="21631">MDRTAQMMAAYRNGATLAEIGQQHGVTRERVRQIITPRMSRKERRALAKVHYVRPSPARLAREAAGAAREYRYYEKPVPCAVCQGLITRGQPWGKKHPTCSHECHVLRMQTWHRLFPNEHREFMARAILGRPKAHLATAVRWARRWRAGTARTRASMPRPDSEATRLMRQVARLRAQSASVEDILCSI</sequence>
<dbReference type="GO" id="GO:0006352">
    <property type="term" value="P:DNA-templated transcription initiation"/>
    <property type="evidence" value="ECO:0007669"/>
    <property type="project" value="InterPro"/>
</dbReference>
<protein>
    <submittedName>
        <fullName evidence="2">Putative sigma-70 region domain containing protein</fullName>
    </submittedName>
</protein>
<feature type="domain" description="RNA polymerase sigma-70 region 4" evidence="1">
    <location>
        <begin position="10"/>
        <end position="35"/>
    </location>
</feature>
<evidence type="ECO:0000313" key="2">
    <source>
        <dbReference type="EMBL" id="QJA93823.1"/>
    </source>
</evidence>
<gene>
    <name evidence="2" type="ORF">MM415B04109_0007</name>
</gene>